<dbReference type="Gene3D" id="1.20.1070.10">
    <property type="entry name" value="Rhodopsin 7-helix transmembrane proteins"/>
    <property type="match status" value="2"/>
</dbReference>
<keyword evidence="3 6" id="KW-1133">Transmembrane helix</keyword>
<reference evidence="8" key="1">
    <citation type="journal article" date="2023" name="G3 (Bethesda)">
        <title>A reference genome for the long-term kleptoplast-retaining sea slug Elysia crispata morphotype clarki.</title>
        <authorList>
            <person name="Eastman K.E."/>
            <person name="Pendleton A.L."/>
            <person name="Shaikh M.A."/>
            <person name="Suttiyut T."/>
            <person name="Ogas R."/>
            <person name="Tomko P."/>
            <person name="Gavelis G."/>
            <person name="Widhalm J.R."/>
            <person name="Wisecaver J.H."/>
        </authorList>
    </citation>
    <scope>NUCLEOTIDE SEQUENCE</scope>
    <source>
        <strain evidence="8">ECLA1</strain>
    </source>
</reference>
<organism evidence="8 9">
    <name type="scientific">Elysia crispata</name>
    <name type="common">lettuce slug</name>
    <dbReference type="NCBI Taxonomy" id="231223"/>
    <lineage>
        <taxon>Eukaryota</taxon>
        <taxon>Metazoa</taxon>
        <taxon>Spiralia</taxon>
        <taxon>Lophotrochozoa</taxon>
        <taxon>Mollusca</taxon>
        <taxon>Gastropoda</taxon>
        <taxon>Heterobranchia</taxon>
        <taxon>Euthyneura</taxon>
        <taxon>Panpulmonata</taxon>
        <taxon>Sacoglossa</taxon>
        <taxon>Placobranchoidea</taxon>
        <taxon>Plakobranchidae</taxon>
        <taxon>Elysia</taxon>
    </lineage>
</organism>
<accession>A0AAE0Y919</accession>
<feature type="transmembrane region" description="Helical" evidence="6">
    <location>
        <begin position="216"/>
        <end position="236"/>
    </location>
</feature>
<evidence type="ECO:0000256" key="5">
    <source>
        <dbReference type="SAM" id="MobiDB-lite"/>
    </source>
</evidence>
<gene>
    <name evidence="8" type="ORF">RRG08_067394</name>
</gene>
<feature type="compositionally biased region" description="Low complexity" evidence="5">
    <location>
        <begin position="310"/>
        <end position="329"/>
    </location>
</feature>
<feature type="region of interest" description="Disordered" evidence="5">
    <location>
        <begin position="405"/>
        <end position="424"/>
    </location>
</feature>
<evidence type="ECO:0000259" key="7">
    <source>
        <dbReference type="PROSITE" id="PS50262"/>
    </source>
</evidence>
<feature type="transmembrane region" description="Helical" evidence="6">
    <location>
        <begin position="439"/>
        <end position="463"/>
    </location>
</feature>
<dbReference type="PANTHER" id="PTHR46641">
    <property type="entry name" value="FMRFAMIDE RECEPTOR-RELATED"/>
    <property type="match status" value="1"/>
</dbReference>
<dbReference type="Pfam" id="PF00001">
    <property type="entry name" value="7tm_1"/>
    <property type="match status" value="1"/>
</dbReference>
<feature type="compositionally biased region" description="Polar residues" evidence="5">
    <location>
        <begin position="377"/>
        <end position="388"/>
    </location>
</feature>
<feature type="transmembrane region" description="Helical" evidence="6">
    <location>
        <begin position="41"/>
        <end position="59"/>
    </location>
</feature>
<dbReference type="GO" id="GO:0016020">
    <property type="term" value="C:membrane"/>
    <property type="evidence" value="ECO:0007669"/>
    <property type="project" value="UniProtKB-SubCell"/>
</dbReference>
<dbReference type="PROSITE" id="PS50262">
    <property type="entry name" value="G_PROTEIN_RECEP_F1_2"/>
    <property type="match status" value="1"/>
</dbReference>
<evidence type="ECO:0000256" key="4">
    <source>
        <dbReference type="ARBA" id="ARBA00023136"/>
    </source>
</evidence>
<feature type="compositionally biased region" description="Polar residues" evidence="5">
    <location>
        <begin position="330"/>
        <end position="343"/>
    </location>
</feature>
<name>A0AAE0Y919_9GAST</name>
<evidence type="ECO:0000256" key="1">
    <source>
        <dbReference type="ARBA" id="ARBA00004370"/>
    </source>
</evidence>
<feature type="transmembrane region" description="Helical" evidence="6">
    <location>
        <begin position="157"/>
        <end position="177"/>
    </location>
</feature>
<dbReference type="SUPFAM" id="SSF81321">
    <property type="entry name" value="Family A G protein-coupled receptor-like"/>
    <property type="match status" value="1"/>
</dbReference>
<dbReference type="GO" id="GO:0004930">
    <property type="term" value="F:G protein-coupled receptor activity"/>
    <property type="evidence" value="ECO:0007669"/>
    <property type="project" value="InterPro"/>
</dbReference>
<dbReference type="InterPro" id="IPR000276">
    <property type="entry name" value="GPCR_Rhodpsn"/>
</dbReference>
<keyword evidence="4 6" id="KW-0472">Membrane</keyword>
<feature type="region of interest" description="Disordered" evidence="5">
    <location>
        <begin position="268"/>
        <end position="396"/>
    </location>
</feature>
<keyword evidence="9" id="KW-1185">Reference proteome</keyword>
<feature type="transmembrane region" description="Helical" evidence="6">
    <location>
        <begin position="483"/>
        <end position="500"/>
    </location>
</feature>
<feature type="compositionally biased region" description="Basic and acidic residues" evidence="5">
    <location>
        <begin position="346"/>
        <end position="356"/>
    </location>
</feature>
<evidence type="ECO:0000313" key="8">
    <source>
        <dbReference type="EMBL" id="KAK3737329.1"/>
    </source>
</evidence>
<feature type="compositionally biased region" description="Polar residues" evidence="5">
    <location>
        <begin position="409"/>
        <end position="424"/>
    </location>
</feature>
<protein>
    <recommendedName>
        <fullName evidence="7">G-protein coupled receptors family 1 profile domain-containing protein</fullName>
    </recommendedName>
</protein>
<dbReference type="AlphaFoldDB" id="A0AAE0Y919"/>
<evidence type="ECO:0000313" key="9">
    <source>
        <dbReference type="Proteomes" id="UP001283361"/>
    </source>
</evidence>
<feature type="compositionally biased region" description="Basic and acidic residues" evidence="5">
    <location>
        <begin position="364"/>
        <end position="376"/>
    </location>
</feature>
<dbReference type="PANTHER" id="PTHR46641:SF2">
    <property type="entry name" value="FMRFAMIDE RECEPTOR"/>
    <property type="match status" value="1"/>
</dbReference>
<keyword evidence="2 6" id="KW-0812">Transmembrane</keyword>
<dbReference type="Proteomes" id="UP001283361">
    <property type="component" value="Unassembled WGS sequence"/>
</dbReference>
<comment type="subcellular location">
    <subcellularLocation>
        <location evidence="1">Membrane</location>
    </subcellularLocation>
</comment>
<sequence>MNLRQPTAAPGFEDDHQVHWRKYIPDHVHAILEAVMSKMQFGIFSSAILLNILNITVFLRMGVKDVMTLSLLSLSVSDLFELCTGGAVVVLDALLKSPLAPRYERHVDLSGFFYFISFVTCIGQSTSTNITTLIALERCLCVVAPFKLKTLVTMKRTRIAIFCIVLFGVLSNFPNLFSIRFVRVYNPRLNTTRVEVLFTEERAMLENLTVMVNHAFVYPISLVIVVTSSIIMIKGLRRSAKFRQKKMTLNRSESAGFVKVRDMSASSKQICQSGSPKRGVVPALTDHPDVSKPTRESKVDGSGRGLKTCSSNGSGSSCNNVDNDNCANVHLSQDSNGNRARVTNSNEREENERSDKSSIMSSKNEIHNKRGSKDVRNTTSNRGNNTVTHKGAESKLSKIGFAQEGGHDQSMSVTPNTNTTAAHAQRPVLSSNNIRLIKMLLVVASVTAVFHVISILIGVWLTFDQRIKPGGFYSNTFDVVFKSAQLFYAWSMSINTFVYIKYNRKYKKTLSAMWFRLFRCCKPLGYETDTSNPSDDN</sequence>
<comment type="caution">
    <text evidence="8">The sequence shown here is derived from an EMBL/GenBank/DDBJ whole genome shotgun (WGS) entry which is preliminary data.</text>
</comment>
<feature type="compositionally biased region" description="Basic and acidic residues" evidence="5">
    <location>
        <begin position="286"/>
        <end position="301"/>
    </location>
</feature>
<proteinExistence type="predicted"/>
<dbReference type="EMBL" id="JAWDGP010006658">
    <property type="protein sequence ID" value="KAK3737329.1"/>
    <property type="molecule type" value="Genomic_DNA"/>
</dbReference>
<feature type="transmembrane region" description="Helical" evidence="6">
    <location>
        <begin position="111"/>
        <end position="136"/>
    </location>
</feature>
<dbReference type="InterPro" id="IPR017452">
    <property type="entry name" value="GPCR_Rhodpsn_7TM"/>
</dbReference>
<dbReference type="InterPro" id="IPR052954">
    <property type="entry name" value="GPCR-Ligand_Int"/>
</dbReference>
<feature type="domain" description="G-protein coupled receptors family 1 profile" evidence="7">
    <location>
        <begin position="50"/>
        <end position="499"/>
    </location>
</feature>
<evidence type="ECO:0000256" key="6">
    <source>
        <dbReference type="SAM" id="Phobius"/>
    </source>
</evidence>
<evidence type="ECO:0000256" key="3">
    <source>
        <dbReference type="ARBA" id="ARBA00022989"/>
    </source>
</evidence>
<evidence type="ECO:0000256" key="2">
    <source>
        <dbReference type="ARBA" id="ARBA00022692"/>
    </source>
</evidence>